<accession>A0A1G6PQT7</accession>
<dbReference type="Gene3D" id="3.60.20.40">
    <property type="match status" value="1"/>
</dbReference>
<dbReference type="PANTHER" id="PTHR43199:SF1">
    <property type="entry name" value="GLUTATHIONE HYDROLASE PROENZYME"/>
    <property type="match status" value="1"/>
</dbReference>
<evidence type="ECO:0000256" key="3">
    <source>
        <dbReference type="ARBA" id="ARBA00009381"/>
    </source>
</evidence>
<dbReference type="Gene3D" id="1.10.246.130">
    <property type="match status" value="1"/>
</dbReference>
<sequence>MHARPENMVHRSIKNENTMAMNGMSMNDAWRDRAATSFQCEKQPATSSRGMVVSNHPLASSAGAEMLAAGGNAIDAAIATLFTLTVVEPMMVGIIGGGMAHIRLADGSHRFIDGQSTVPQAVKPDTYTSKPGSAHDVFDTVGNENLNGPKAVAVPGSLKAWCETLRRFGTMSLADVMQPAIKHAVRGYAATPYLHECITDGAQEMLKDKPISAIYLPDGTPLKPGERVVQAEYAETLHYIAEHGDNALYQGPLGDILVDYMKKNGGFIAQEDLATYKTVERQPIRCDYRGWEILGPPPPAASGVHITQMLNILEGYDIARLGFGTTETIHYLAEVLKIAFADRAAASGDPAYINVPVERLTSKAYAEERRRAINPAAAQAWSAGVTQLESAHTTHMTAADAMGNVVATTQTINNLFGAKILIPGLGTVPNNYMNLFDPRPGHALSLAAGKRVTTSMSPMMALRDGKLAYALGLPGGKRIFPSAMQALINLIDHGMSLQEAVEAPRVWTEGNALEVEQAVPEAVRAALSAKGHKVQVVPTVAGGMNAIQFHADGTMSGAACWRADGTPVGIAGGLARAGVRFALR</sequence>
<evidence type="ECO:0000256" key="8">
    <source>
        <dbReference type="ARBA" id="ARBA00047417"/>
    </source>
</evidence>
<evidence type="ECO:0000256" key="1">
    <source>
        <dbReference type="ARBA" id="ARBA00001049"/>
    </source>
</evidence>
<dbReference type="InterPro" id="IPR055262">
    <property type="entry name" value="GGT_CS"/>
</dbReference>
<comment type="PTM">
    <text evidence="11">Cleaved by autocatalysis into a large and a small subunit.</text>
</comment>
<dbReference type="InterPro" id="IPR043138">
    <property type="entry name" value="GGT_lsub"/>
</dbReference>
<dbReference type="SUPFAM" id="SSF56235">
    <property type="entry name" value="N-terminal nucleophile aminohydrolases (Ntn hydrolases)"/>
    <property type="match status" value="1"/>
</dbReference>
<proteinExistence type="inferred from homology"/>
<comment type="similarity">
    <text evidence="3 11">Belongs to the gamma-glutamyltransferase family.</text>
</comment>
<keyword evidence="4 11" id="KW-0808">Transferase</keyword>
<keyword evidence="6 11" id="KW-0865">Zymogen</keyword>
<evidence type="ECO:0000313" key="13">
    <source>
        <dbReference type="Proteomes" id="UP000199245"/>
    </source>
</evidence>
<keyword evidence="7 11" id="KW-0012">Acyltransferase</keyword>
<feature type="active site" description="Nucleophile" evidence="9">
    <location>
        <position position="393"/>
    </location>
</feature>
<dbReference type="GO" id="GO:0006751">
    <property type="term" value="P:glutathione catabolic process"/>
    <property type="evidence" value="ECO:0007669"/>
    <property type="project" value="UniProtKB-UniRule"/>
</dbReference>
<comment type="catalytic activity">
    <reaction evidence="1 11">
        <text>an S-substituted glutathione + H2O = an S-substituted L-cysteinylglycine + L-glutamate</text>
        <dbReference type="Rhea" id="RHEA:59468"/>
        <dbReference type="ChEBI" id="CHEBI:15377"/>
        <dbReference type="ChEBI" id="CHEBI:29985"/>
        <dbReference type="ChEBI" id="CHEBI:90779"/>
        <dbReference type="ChEBI" id="CHEBI:143103"/>
        <dbReference type="EC" id="3.4.19.13"/>
    </reaction>
</comment>
<dbReference type="GO" id="GO:0103068">
    <property type="term" value="F:leukotriene C4 gamma-glutamyl transferase activity"/>
    <property type="evidence" value="ECO:0007669"/>
    <property type="project" value="UniProtKB-EC"/>
</dbReference>
<feature type="binding site" evidence="10">
    <location>
        <begin position="454"/>
        <end position="455"/>
    </location>
    <ligand>
        <name>L-glutamate</name>
        <dbReference type="ChEBI" id="CHEBI:29985"/>
    </ligand>
</feature>
<dbReference type="EMBL" id="FMZW01000005">
    <property type="protein sequence ID" value="SDC81727.1"/>
    <property type="molecule type" value="Genomic_DNA"/>
</dbReference>
<dbReference type="Proteomes" id="UP000199245">
    <property type="component" value="Unassembled WGS sequence"/>
</dbReference>
<comment type="pathway">
    <text evidence="11">Sulfur metabolism; glutathione metabolism.</text>
</comment>
<evidence type="ECO:0000256" key="5">
    <source>
        <dbReference type="ARBA" id="ARBA00022801"/>
    </source>
</evidence>
<dbReference type="AlphaFoldDB" id="A0A1G6PQT7"/>
<dbReference type="GO" id="GO:0036374">
    <property type="term" value="F:glutathione hydrolase activity"/>
    <property type="evidence" value="ECO:0007669"/>
    <property type="project" value="UniProtKB-UniRule"/>
</dbReference>
<feature type="binding site" evidence="10">
    <location>
        <position position="476"/>
    </location>
    <ligand>
        <name>L-glutamate</name>
        <dbReference type="ChEBI" id="CHEBI:29985"/>
    </ligand>
</feature>
<comment type="catalytic activity">
    <reaction evidence="8 11">
        <text>an N-terminal (5-L-glutamyl)-[peptide] + an alpha-amino acid = 5-L-glutamyl amino acid + an N-terminal L-alpha-aminoacyl-[peptide]</text>
        <dbReference type="Rhea" id="RHEA:23904"/>
        <dbReference type="Rhea" id="RHEA-COMP:9780"/>
        <dbReference type="Rhea" id="RHEA-COMP:9795"/>
        <dbReference type="ChEBI" id="CHEBI:77644"/>
        <dbReference type="ChEBI" id="CHEBI:78597"/>
        <dbReference type="ChEBI" id="CHEBI:78599"/>
        <dbReference type="ChEBI" id="CHEBI:78608"/>
        <dbReference type="EC" id="2.3.2.2"/>
    </reaction>
</comment>
<dbReference type="InterPro" id="IPR000101">
    <property type="entry name" value="GGT_peptidase"/>
</dbReference>
<evidence type="ECO:0000256" key="4">
    <source>
        <dbReference type="ARBA" id="ARBA00022679"/>
    </source>
</evidence>
<dbReference type="InterPro" id="IPR043137">
    <property type="entry name" value="GGT_ssub_C"/>
</dbReference>
<organism evidence="12 13">
    <name type="scientific">Bradyrhizobium brasilense</name>
    <dbReference type="NCBI Taxonomy" id="1419277"/>
    <lineage>
        <taxon>Bacteria</taxon>
        <taxon>Pseudomonadati</taxon>
        <taxon>Pseudomonadota</taxon>
        <taxon>Alphaproteobacteria</taxon>
        <taxon>Hyphomicrobiales</taxon>
        <taxon>Nitrobacteraceae</taxon>
        <taxon>Bradyrhizobium</taxon>
    </lineage>
</organism>
<evidence type="ECO:0000256" key="6">
    <source>
        <dbReference type="ARBA" id="ARBA00023145"/>
    </source>
</evidence>
<feature type="binding site" evidence="10">
    <location>
        <begin position="411"/>
        <end position="413"/>
    </location>
    <ligand>
        <name>L-glutamate</name>
        <dbReference type="ChEBI" id="CHEBI:29985"/>
    </ligand>
</feature>
<dbReference type="InterPro" id="IPR051792">
    <property type="entry name" value="GGT_bact"/>
</dbReference>
<dbReference type="NCBIfam" id="TIGR00066">
    <property type="entry name" value="g_glut_trans"/>
    <property type="match status" value="1"/>
</dbReference>
<evidence type="ECO:0000256" key="7">
    <source>
        <dbReference type="ARBA" id="ARBA00023315"/>
    </source>
</evidence>
<comment type="subunit">
    <text evidence="11">This enzyme consists of two polypeptide chains, which are synthesized in precursor form from a single polypeptide.</text>
</comment>
<gene>
    <name evidence="12" type="ORF">SAMN05216337_1005101</name>
</gene>
<dbReference type="Pfam" id="PF01019">
    <property type="entry name" value="G_glu_transpept"/>
    <property type="match status" value="1"/>
</dbReference>
<evidence type="ECO:0000256" key="10">
    <source>
        <dbReference type="PIRSR" id="PIRSR600101-2"/>
    </source>
</evidence>
<dbReference type="EC" id="3.4.19.13" evidence="11"/>
<dbReference type="InterPro" id="IPR029055">
    <property type="entry name" value="Ntn_hydrolases_N"/>
</dbReference>
<comment type="catalytic activity">
    <reaction evidence="2 11">
        <text>glutathione + H2O = L-cysteinylglycine + L-glutamate</text>
        <dbReference type="Rhea" id="RHEA:28807"/>
        <dbReference type="ChEBI" id="CHEBI:15377"/>
        <dbReference type="ChEBI" id="CHEBI:29985"/>
        <dbReference type="ChEBI" id="CHEBI:57925"/>
        <dbReference type="ChEBI" id="CHEBI:61694"/>
        <dbReference type="EC" id="3.4.19.13"/>
    </reaction>
</comment>
<evidence type="ECO:0000256" key="11">
    <source>
        <dbReference type="RuleBase" id="RU368036"/>
    </source>
</evidence>
<dbReference type="EC" id="2.3.2.2" evidence="11"/>
<dbReference type="PROSITE" id="PS00462">
    <property type="entry name" value="G_GLU_TRANSPEPTIDASE"/>
    <property type="match status" value="1"/>
</dbReference>
<keyword evidence="11" id="KW-0317">Glutathione biosynthesis</keyword>
<dbReference type="PANTHER" id="PTHR43199">
    <property type="entry name" value="GLUTATHIONE HYDROLASE"/>
    <property type="match status" value="1"/>
</dbReference>
<protein>
    <recommendedName>
        <fullName evidence="11">Glutathione hydrolase proenzyme</fullName>
        <ecNumber evidence="11">2.3.2.2</ecNumber>
        <ecNumber evidence="11">3.4.19.13</ecNumber>
    </recommendedName>
    <component>
        <recommendedName>
            <fullName evidence="11">Glutathione hydrolase large chain</fullName>
        </recommendedName>
    </component>
    <component>
        <recommendedName>
            <fullName evidence="11">Glutathione hydrolase small chain</fullName>
        </recommendedName>
    </component>
</protein>
<dbReference type="PRINTS" id="PR01210">
    <property type="entry name" value="GGTRANSPTASE"/>
</dbReference>
<evidence type="ECO:0000313" key="12">
    <source>
        <dbReference type="EMBL" id="SDC81727.1"/>
    </source>
</evidence>
<dbReference type="UniPathway" id="UPA00204"/>
<evidence type="ECO:0000256" key="2">
    <source>
        <dbReference type="ARBA" id="ARBA00001089"/>
    </source>
</evidence>
<keyword evidence="5 11" id="KW-0378">Hydrolase</keyword>
<name>A0A1G6PQT7_9BRAD</name>
<dbReference type="GO" id="GO:0006750">
    <property type="term" value="P:glutathione biosynthetic process"/>
    <property type="evidence" value="ECO:0007669"/>
    <property type="project" value="UniProtKB-KW"/>
</dbReference>
<evidence type="ECO:0000256" key="9">
    <source>
        <dbReference type="PIRSR" id="PIRSR600101-1"/>
    </source>
</evidence>
<reference evidence="12 13" key="1">
    <citation type="submission" date="2016-10" db="EMBL/GenBank/DDBJ databases">
        <authorList>
            <person name="de Groot N.N."/>
        </authorList>
    </citation>
    <scope>NUCLEOTIDE SEQUENCE [LARGE SCALE GENOMIC DNA]</scope>
    <source>
        <strain evidence="12 13">R5</strain>
    </source>
</reference>